<keyword evidence="2" id="KW-0732">Signal</keyword>
<sequence length="153" mass="17664">MKKFVLALLASTCLISPLAFAKCNDCEKPKACPFTKEEFAAASKLYSEIQGEEGKQKRHELGIYYWTEIPELKAALERAKEHKIPITDAENQALKDKFRETETRIAEYLNLPLEHLDDFQSLYFDRIIKEQKKQPQDLRQSTVNSVPMDSSPR</sequence>
<comment type="caution">
    <text evidence="3">The sequence shown here is derived from an EMBL/GenBank/DDBJ whole genome shotgun (WGS) entry which is preliminary data.</text>
</comment>
<organism evidence="3 4">
    <name type="scientific">Bowmanella dokdonensis</name>
    <dbReference type="NCBI Taxonomy" id="751969"/>
    <lineage>
        <taxon>Bacteria</taxon>
        <taxon>Pseudomonadati</taxon>
        <taxon>Pseudomonadota</taxon>
        <taxon>Gammaproteobacteria</taxon>
        <taxon>Alteromonadales</taxon>
        <taxon>Alteromonadaceae</taxon>
        <taxon>Bowmanella</taxon>
    </lineage>
</organism>
<keyword evidence="4" id="KW-1185">Reference proteome</keyword>
<evidence type="ECO:0000313" key="4">
    <source>
        <dbReference type="Proteomes" id="UP000664654"/>
    </source>
</evidence>
<reference evidence="3" key="1">
    <citation type="submission" date="2021-03" db="EMBL/GenBank/DDBJ databases">
        <title>novel species isolated from a fishpond in China.</title>
        <authorList>
            <person name="Lu H."/>
            <person name="Cai Z."/>
        </authorList>
    </citation>
    <scope>NUCLEOTIDE SEQUENCE</scope>
    <source>
        <strain evidence="3">JCM 30855</strain>
    </source>
</reference>
<feature type="chain" id="PRO_5038130197" evidence="2">
    <location>
        <begin position="22"/>
        <end position="153"/>
    </location>
</feature>
<dbReference type="Proteomes" id="UP000664654">
    <property type="component" value="Unassembled WGS sequence"/>
</dbReference>
<feature type="signal peptide" evidence="2">
    <location>
        <begin position="1"/>
        <end position="21"/>
    </location>
</feature>
<evidence type="ECO:0000256" key="2">
    <source>
        <dbReference type="SAM" id="SignalP"/>
    </source>
</evidence>
<dbReference type="EMBL" id="JAFKCV010000023">
    <property type="protein sequence ID" value="MBN7827680.1"/>
    <property type="molecule type" value="Genomic_DNA"/>
</dbReference>
<feature type="compositionally biased region" description="Polar residues" evidence="1">
    <location>
        <begin position="137"/>
        <end position="153"/>
    </location>
</feature>
<name>A0A939DT28_9ALTE</name>
<evidence type="ECO:0000313" key="3">
    <source>
        <dbReference type="EMBL" id="MBN7827680.1"/>
    </source>
</evidence>
<protein>
    <submittedName>
        <fullName evidence="3">Uncharacterized protein</fullName>
    </submittedName>
</protein>
<dbReference type="RefSeq" id="WP_206575791.1">
    <property type="nucleotide sequence ID" value="NZ_JAFKCV010000023.1"/>
</dbReference>
<accession>A0A939DT28</accession>
<proteinExistence type="predicted"/>
<feature type="region of interest" description="Disordered" evidence="1">
    <location>
        <begin position="132"/>
        <end position="153"/>
    </location>
</feature>
<evidence type="ECO:0000256" key="1">
    <source>
        <dbReference type="SAM" id="MobiDB-lite"/>
    </source>
</evidence>
<dbReference type="AlphaFoldDB" id="A0A939DT28"/>
<gene>
    <name evidence="3" type="ORF">J0A66_20785</name>
</gene>